<evidence type="ECO:0000259" key="3">
    <source>
        <dbReference type="PROSITE" id="PS50104"/>
    </source>
</evidence>
<dbReference type="Gene3D" id="3.40.50.10140">
    <property type="entry name" value="Toll/interleukin-1 receptor homology (TIR) domain"/>
    <property type="match status" value="1"/>
</dbReference>
<keyword evidence="4" id="KW-0675">Receptor</keyword>
<dbReference type="SUPFAM" id="SSF48452">
    <property type="entry name" value="TPR-like"/>
    <property type="match status" value="3"/>
</dbReference>
<name>A0ABS3TIE8_9BACT</name>
<evidence type="ECO:0000256" key="1">
    <source>
        <dbReference type="ARBA" id="ARBA00022737"/>
    </source>
</evidence>
<dbReference type="SUPFAM" id="SSF52540">
    <property type="entry name" value="P-loop containing nucleoside triphosphate hydrolases"/>
    <property type="match status" value="1"/>
</dbReference>
<evidence type="ECO:0000313" key="4">
    <source>
        <dbReference type="EMBL" id="MBO3273158.1"/>
    </source>
</evidence>
<dbReference type="Gene3D" id="3.40.50.300">
    <property type="entry name" value="P-loop containing nucleotide triphosphate hydrolases"/>
    <property type="match status" value="1"/>
</dbReference>
<dbReference type="Pfam" id="PF13676">
    <property type="entry name" value="TIR_2"/>
    <property type="match status" value="1"/>
</dbReference>
<dbReference type="InterPro" id="IPR000157">
    <property type="entry name" value="TIR_dom"/>
</dbReference>
<dbReference type="InterPro" id="IPR011990">
    <property type="entry name" value="TPR-like_helical_dom_sf"/>
</dbReference>
<keyword evidence="1" id="KW-0677">Repeat</keyword>
<dbReference type="InterPro" id="IPR035897">
    <property type="entry name" value="Toll_tir_struct_dom_sf"/>
</dbReference>
<dbReference type="SMART" id="SM00028">
    <property type="entry name" value="TPR"/>
    <property type="match status" value="6"/>
</dbReference>
<dbReference type="InterPro" id="IPR027417">
    <property type="entry name" value="P-loop_NTPase"/>
</dbReference>
<proteinExistence type="predicted"/>
<dbReference type="EMBL" id="JAGETX010000025">
    <property type="protein sequence ID" value="MBO3273158.1"/>
    <property type="molecule type" value="Genomic_DNA"/>
</dbReference>
<dbReference type="SUPFAM" id="SSF52200">
    <property type="entry name" value="Toll/Interleukin receptor TIR domain"/>
    <property type="match status" value="1"/>
</dbReference>
<keyword evidence="5" id="KW-1185">Reference proteome</keyword>
<dbReference type="Proteomes" id="UP000670527">
    <property type="component" value="Unassembled WGS sequence"/>
</dbReference>
<protein>
    <submittedName>
        <fullName evidence="4">Toll/interleukin-1 receptor domain-containing protein</fullName>
    </submittedName>
</protein>
<feature type="domain" description="TIR" evidence="3">
    <location>
        <begin position="3"/>
        <end position="152"/>
    </location>
</feature>
<evidence type="ECO:0000313" key="5">
    <source>
        <dbReference type="Proteomes" id="UP000670527"/>
    </source>
</evidence>
<dbReference type="PANTHER" id="PTHR45641:SF19">
    <property type="entry name" value="NEPHROCYSTIN-3"/>
    <property type="match status" value="1"/>
</dbReference>
<dbReference type="InterPro" id="IPR019734">
    <property type="entry name" value="TPR_rpt"/>
</dbReference>
<dbReference type="RefSeq" id="WP_208309302.1">
    <property type="nucleotide sequence ID" value="NZ_JAGETX010000025.1"/>
</dbReference>
<dbReference type="Gene3D" id="1.25.40.10">
    <property type="entry name" value="Tetratricopeptide repeat domain"/>
    <property type="match status" value="2"/>
</dbReference>
<dbReference type="PROSITE" id="PS50104">
    <property type="entry name" value="TIR"/>
    <property type="match status" value="1"/>
</dbReference>
<evidence type="ECO:0000256" key="2">
    <source>
        <dbReference type="ARBA" id="ARBA00022803"/>
    </source>
</evidence>
<keyword evidence="2" id="KW-0802">TPR repeat</keyword>
<dbReference type="PANTHER" id="PTHR45641">
    <property type="entry name" value="TETRATRICOPEPTIDE REPEAT PROTEIN (AFU_ORTHOLOGUE AFUA_6G03870)"/>
    <property type="match status" value="1"/>
</dbReference>
<accession>A0ABS3TIE8</accession>
<reference evidence="4 5" key="1">
    <citation type="submission" date="2021-03" db="EMBL/GenBank/DDBJ databases">
        <authorList>
            <person name="Kim M.K."/>
        </authorList>
    </citation>
    <scope>NUCLEOTIDE SEQUENCE [LARGE SCALE GENOMIC DNA]</scope>
    <source>
        <strain evidence="4 5">BT507</strain>
    </source>
</reference>
<comment type="caution">
    <text evidence="4">The sequence shown here is derived from an EMBL/GenBank/DDBJ whole genome shotgun (WGS) entry which is preliminary data.</text>
</comment>
<gene>
    <name evidence="4" type="ORF">J4D97_21085</name>
</gene>
<organism evidence="4 5">
    <name type="scientific">Hymenobacter defluvii</name>
    <dbReference type="NCBI Taxonomy" id="2054411"/>
    <lineage>
        <taxon>Bacteria</taxon>
        <taxon>Pseudomonadati</taxon>
        <taxon>Bacteroidota</taxon>
        <taxon>Cytophagia</taxon>
        <taxon>Cytophagales</taxon>
        <taxon>Hymenobacteraceae</taxon>
        <taxon>Hymenobacter</taxon>
    </lineage>
</organism>
<sequence>MLSPPTLFVSFSFADRPLAEQVVAELQVQGIDAWLCTEELRAGGTFDAQIQQAIDTRDHGLFLLSPASAGSEECHAEWRYVLQQPGHRLYVAQLVETPPALISYRLLIYQYADLSQNFSTGIASLAQAILANRDLNPDDPTTRRATRVAGELPAWQLFLPLIGRDDALLALQQRLISDRRVLVTGAGGVGKTKLALEFTLSTAFADGIVWFRIPAADSVAQSTTDLGTLTDLLREHLQLSAATDERAVWNQLGQVNLLLALDNAEDCQHPQPYLERLNNLSDRGGTAVLLTSRHDVPGLRHFSVYTLLPPDQEASIQILYNLVARDASRQPLLDTEAAAIAEAAYYNPRLLTAASPLLKTYPPSQVVTRLTTLRGSSIEVAVQEIIQHTLELMARQPDGAEALAALRKLVVCRGGFTLSAATALLDQDLDPLETLRAWSLLRFDGQRYSFDSLVLRAVTADDSIYPEFYRFYGELTLKLNDQQRYAELAAELENLESAFGWALQANRIGNAFGLVAIAGETLHNQGLFTQELDWLQRVEAALPADAPDELVAELDNCWGRYYLRQPLGDQREKLVTSVAKFERGLTFCSPTHEPQQYAAIKSNLGAAYWRWAQLEQPGMYLRLAISALEESIRVGSVTDNPLGYANTQDNLGNSFKELSQIEDRPGNLARAFAAYEEALRYRTPITAPMDYAHTQNNLGTAYVALADLRDRSANLELAIAAFIESIRYRTRQAAPSAYALTQVNLGTTYSELAQQHDRQANLTLALAAFQEALRVYVPDAYPVEYAVVQNNLGSTYNELAKDETPEANIERAIGAYEQALEYRSATATPRYYATTLHNLAVAYRSLSKITNQLVNLERALELYGQVLALRTREEEPESYALTHNNLGNTYCDLARVTGQFEYLSQAISAFEQALTVYTPTNSPLGYALTLFNLGMAYRDAGNIPFALGSWRAAEVIYQQQSDETMASNCAELIADFQPL</sequence>